<dbReference type="Gene3D" id="3.90.550.10">
    <property type="entry name" value="Spore Coat Polysaccharide Biosynthesis Protein SpsA, Chain A"/>
    <property type="match status" value="1"/>
</dbReference>
<evidence type="ECO:0000313" key="3">
    <source>
        <dbReference type="Proteomes" id="UP001320972"/>
    </source>
</evidence>
<comment type="caution">
    <text evidence="2">The sequence shown here is derived from an EMBL/GenBank/DDBJ whole genome shotgun (WGS) entry which is preliminary data.</text>
</comment>
<evidence type="ECO:0000259" key="1">
    <source>
        <dbReference type="Pfam" id="PF00535"/>
    </source>
</evidence>
<dbReference type="Proteomes" id="UP001320972">
    <property type="component" value="Unassembled WGS sequence"/>
</dbReference>
<organism evidence="2 3">
    <name type="scientific">Natronoglomus mannanivorans</name>
    <dbReference type="NCBI Taxonomy" id="2979990"/>
    <lineage>
        <taxon>Archaea</taxon>
        <taxon>Methanobacteriati</taxon>
        <taxon>Methanobacteriota</taxon>
        <taxon>Stenosarchaea group</taxon>
        <taxon>Halobacteria</taxon>
        <taxon>Halobacteriales</taxon>
        <taxon>Natrialbaceae</taxon>
        <taxon>Natronoglomus</taxon>
    </lineage>
</organism>
<dbReference type="InterPro" id="IPR029044">
    <property type="entry name" value="Nucleotide-diphossugar_trans"/>
</dbReference>
<dbReference type="SUPFAM" id="SSF53448">
    <property type="entry name" value="Nucleotide-diphospho-sugar transferases"/>
    <property type="match status" value="1"/>
</dbReference>
<dbReference type="Pfam" id="PF00535">
    <property type="entry name" value="Glycos_transf_2"/>
    <property type="match status" value="1"/>
</dbReference>
<dbReference type="EMBL" id="JAOPKB010000018">
    <property type="protein sequence ID" value="MCU4975380.1"/>
    <property type="molecule type" value="Genomic_DNA"/>
</dbReference>
<name>A0ABT2QKA1_9EURY</name>
<keyword evidence="2" id="KW-0328">Glycosyltransferase</keyword>
<accession>A0ABT2QKA1</accession>
<keyword evidence="2" id="KW-0808">Transferase</keyword>
<dbReference type="GO" id="GO:0016757">
    <property type="term" value="F:glycosyltransferase activity"/>
    <property type="evidence" value="ECO:0007669"/>
    <property type="project" value="UniProtKB-KW"/>
</dbReference>
<dbReference type="PANTHER" id="PTHR22916:SF3">
    <property type="entry name" value="UDP-GLCNAC:BETAGAL BETA-1,3-N-ACETYLGLUCOSAMINYLTRANSFERASE-LIKE PROTEIN 1"/>
    <property type="match status" value="1"/>
</dbReference>
<evidence type="ECO:0000313" key="2">
    <source>
        <dbReference type="EMBL" id="MCU4975380.1"/>
    </source>
</evidence>
<dbReference type="InterPro" id="IPR001173">
    <property type="entry name" value="Glyco_trans_2-like"/>
</dbReference>
<proteinExistence type="predicted"/>
<reference evidence="2 3" key="1">
    <citation type="submission" date="2022-09" db="EMBL/GenBank/DDBJ databases">
        <title>Enrichment on poylsaccharides allowed isolation of novel metabolic and taxonomic groups of Haloarchaea.</title>
        <authorList>
            <person name="Sorokin D.Y."/>
            <person name="Elcheninov A.G."/>
            <person name="Khizhniak T.V."/>
            <person name="Kolganova T.V."/>
            <person name="Kublanov I.V."/>
        </authorList>
    </citation>
    <scope>NUCLEOTIDE SEQUENCE [LARGE SCALE GENOMIC DNA]</scope>
    <source>
        <strain evidence="2 3">AArc-m2/3/4</strain>
    </source>
</reference>
<keyword evidence="3" id="KW-1185">Reference proteome</keyword>
<dbReference type="PANTHER" id="PTHR22916">
    <property type="entry name" value="GLYCOSYLTRANSFERASE"/>
    <property type="match status" value="1"/>
</dbReference>
<feature type="domain" description="Glycosyltransferase 2-like" evidence="1">
    <location>
        <begin position="22"/>
        <end position="139"/>
    </location>
</feature>
<protein>
    <submittedName>
        <fullName evidence="2">Glycosyltransferase</fullName>
        <ecNumber evidence="2">2.4.-.-</ecNumber>
    </submittedName>
</protein>
<sequence length="315" mass="36838">MKMKHLKEYTVREQQTKLPLVSVILPTYEDHDYLERSIKSVHSQTYGNIELVIVDGNGSEDLCQCLYDSNWIQYYSQKPKGVAAARNHGIDVCEGNIISFIDADDRWLRQKTELQVREIKSGADIVYSDEFRIKYGKRYKFSSLDIDSTDSAWEQHFIEGGVPLRTVSARRECFNQYTFWEDLKMSEDPHLWTRMFKEFTPRKISEPLAVKHMRADSLTSDYETLYQNELKAAIDLANQYEELRKMLKQRLMTIEYTYAINAFKDPNNNNSGKLLSGLVKKNHKLYTTLPLFVVDKLPVRSDKLIKPLEIIKNKI</sequence>
<dbReference type="EC" id="2.4.-.-" evidence="2"/>
<dbReference type="RefSeq" id="WP_338009118.1">
    <property type="nucleotide sequence ID" value="NZ_JAOPKB010000018.1"/>
</dbReference>
<gene>
    <name evidence="2" type="ORF">OB955_22025</name>
</gene>